<keyword evidence="1" id="KW-0812">Transmembrane</keyword>
<dbReference type="EMBL" id="FRAR01000014">
    <property type="protein sequence ID" value="SHK47197.1"/>
    <property type="molecule type" value="Genomic_DNA"/>
</dbReference>
<feature type="transmembrane region" description="Helical" evidence="1">
    <location>
        <begin position="38"/>
        <end position="57"/>
    </location>
</feature>
<evidence type="ECO:0000256" key="1">
    <source>
        <dbReference type="SAM" id="Phobius"/>
    </source>
</evidence>
<keyword evidence="1" id="KW-0472">Membrane</keyword>
<sequence length="58" mass="6288">MLAVSFFFVVSGVSLLLIGILGLFLKQLQAVKTDRKKWLLLSGGGFMSLLLGMLIAMT</sequence>
<organism evidence="2 3">
    <name type="scientific">Desulforamulus aeronauticus DSM 10349</name>
    <dbReference type="NCBI Taxonomy" id="1121421"/>
    <lineage>
        <taxon>Bacteria</taxon>
        <taxon>Bacillati</taxon>
        <taxon>Bacillota</taxon>
        <taxon>Clostridia</taxon>
        <taxon>Eubacteriales</taxon>
        <taxon>Peptococcaceae</taxon>
        <taxon>Desulforamulus</taxon>
    </lineage>
</organism>
<gene>
    <name evidence="2" type="ORF">SAMN02745123_01974</name>
</gene>
<name>A0A1M6SRE2_9FIRM</name>
<dbReference type="RefSeq" id="WP_175548997.1">
    <property type="nucleotide sequence ID" value="NZ_FRAR01000014.1"/>
</dbReference>
<accession>A0A1M6SRE2</accession>
<proteinExistence type="predicted"/>
<feature type="transmembrane region" description="Helical" evidence="1">
    <location>
        <begin position="6"/>
        <end position="26"/>
    </location>
</feature>
<reference evidence="3" key="1">
    <citation type="submission" date="2016-11" db="EMBL/GenBank/DDBJ databases">
        <authorList>
            <person name="Varghese N."/>
            <person name="Submissions S."/>
        </authorList>
    </citation>
    <scope>NUCLEOTIDE SEQUENCE [LARGE SCALE GENOMIC DNA]</scope>
    <source>
        <strain evidence="3">DSM 10349</strain>
    </source>
</reference>
<keyword evidence="1" id="KW-1133">Transmembrane helix</keyword>
<dbReference type="AlphaFoldDB" id="A0A1M6SRE2"/>
<evidence type="ECO:0000313" key="2">
    <source>
        <dbReference type="EMBL" id="SHK47197.1"/>
    </source>
</evidence>
<dbReference type="Proteomes" id="UP000183997">
    <property type="component" value="Unassembled WGS sequence"/>
</dbReference>
<evidence type="ECO:0000313" key="3">
    <source>
        <dbReference type="Proteomes" id="UP000183997"/>
    </source>
</evidence>
<protein>
    <submittedName>
        <fullName evidence="2">Uncharacterized protein</fullName>
    </submittedName>
</protein>
<keyword evidence="3" id="KW-1185">Reference proteome</keyword>